<evidence type="ECO:0008006" key="5">
    <source>
        <dbReference type="Google" id="ProtNLM"/>
    </source>
</evidence>
<dbReference type="Proteomes" id="UP001595844">
    <property type="component" value="Unassembled WGS sequence"/>
</dbReference>
<dbReference type="PANTHER" id="PTHR30408">
    <property type="entry name" value="TYPE-1 RESTRICTION ENZYME ECOKI SPECIFICITY PROTEIN"/>
    <property type="match status" value="1"/>
</dbReference>
<name>A0ABV8VCN1_9NOCA</name>
<reference evidence="4" key="1">
    <citation type="journal article" date="2019" name="Int. J. Syst. Evol. Microbiol.">
        <title>The Global Catalogue of Microorganisms (GCM) 10K type strain sequencing project: providing services to taxonomists for standard genome sequencing and annotation.</title>
        <authorList>
            <consortium name="The Broad Institute Genomics Platform"/>
            <consortium name="The Broad Institute Genome Sequencing Center for Infectious Disease"/>
            <person name="Wu L."/>
            <person name="Ma J."/>
        </authorList>
    </citation>
    <scope>NUCLEOTIDE SEQUENCE [LARGE SCALE GENOMIC DNA]</scope>
    <source>
        <strain evidence="4">IBRC-M 10490</strain>
    </source>
</reference>
<keyword evidence="2" id="KW-0238">DNA-binding</keyword>
<proteinExistence type="predicted"/>
<dbReference type="PANTHER" id="PTHR30408:SF12">
    <property type="entry name" value="TYPE I RESTRICTION ENZYME MJAVIII SPECIFICITY SUBUNIT"/>
    <property type="match status" value="1"/>
</dbReference>
<sequence length="389" mass="43280">MSEWPRFALGDAMVKGVGSVDPSKYPDESFDLYSIPAFDRGEPEVVQGSEIGSTKQVVAPGDVLLSRIVPHIRRAWVVGRDSGRRIIASGEWMVFRSCAIDPGWLRHVLVGDIFHSQLMQTVAGVGGSLMRARPAHVSTIEVSLPPIEEQRRIAAILDHADTLRTKRREALARLDELGDSVYADLFVDPVCHARQIRLDEVSEIASGITKGRKVNGAPLREVPYLAVANVQDKKLDLTAVKTIEATDAEIARWRLQREDLLLTEGGDPDKLGRGSLWRDELPEAIHQNHVFRVRPDTSQVDPTYLNWTVGSRRGKAYFLRSAKQTTGIASINSTQLKAFPLDLPPKDVQERFAQRIRAIDSMSDHRRAALAELDALFASLQSRAFRGEL</sequence>
<comment type="caution">
    <text evidence="3">The sequence shown here is derived from an EMBL/GenBank/DDBJ whole genome shotgun (WGS) entry which is preliminary data.</text>
</comment>
<dbReference type="EMBL" id="JBHSDL010000006">
    <property type="protein sequence ID" value="MFC4373749.1"/>
    <property type="molecule type" value="Genomic_DNA"/>
</dbReference>
<dbReference type="InterPro" id="IPR052021">
    <property type="entry name" value="Type-I_RS_S_subunit"/>
</dbReference>
<evidence type="ECO:0000313" key="3">
    <source>
        <dbReference type="EMBL" id="MFC4373749.1"/>
    </source>
</evidence>
<evidence type="ECO:0000256" key="1">
    <source>
        <dbReference type="ARBA" id="ARBA00022747"/>
    </source>
</evidence>
<evidence type="ECO:0000256" key="2">
    <source>
        <dbReference type="ARBA" id="ARBA00023125"/>
    </source>
</evidence>
<dbReference type="InterPro" id="IPR044946">
    <property type="entry name" value="Restrct_endonuc_typeI_TRD_sf"/>
</dbReference>
<protein>
    <recommendedName>
        <fullName evidence="5">Type I restriction enzyme, S subunit</fullName>
    </recommendedName>
</protein>
<keyword evidence="4" id="KW-1185">Reference proteome</keyword>
<evidence type="ECO:0000313" key="4">
    <source>
        <dbReference type="Proteomes" id="UP001595844"/>
    </source>
</evidence>
<dbReference type="CDD" id="cd17253">
    <property type="entry name" value="RMtype1_S_Eco933I-TRD2-CR2_like"/>
    <property type="match status" value="1"/>
</dbReference>
<keyword evidence="1" id="KW-0680">Restriction system</keyword>
<dbReference type="Gene3D" id="3.90.220.20">
    <property type="entry name" value="DNA methylase specificity domains"/>
    <property type="match status" value="2"/>
</dbReference>
<dbReference type="SUPFAM" id="SSF116734">
    <property type="entry name" value="DNA methylase specificity domain"/>
    <property type="match status" value="2"/>
</dbReference>
<accession>A0ABV8VCN1</accession>
<organism evidence="3 4">
    <name type="scientific">Nocardia halotolerans</name>
    <dbReference type="NCBI Taxonomy" id="1755878"/>
    <lineage>
        <taxon>Bacteria</taxon>
        <taxon>Bacillati</taxon>
        <taxon>Actinomycetota</taxon>
        <taxon>Actinomycetes</taxon>
        <taxon>Mycobacteriales</taxon>
        <taxon>Nocardiaceae</taxon>
        <taxon>Nocardia</taxon>
    </lineage>
</organism>
<gene>
    <name evidence="3" type="ORF">ACFO5K_06505</name>
</gene>
<dbReference type="RefSeq" id="WP_378557259.1">
    <property type="nucleotide sequence ID" value="NZ_JBHSDL010000006.1"/>
</dbReference>